<gene>
    <name evidence="5" type="primary">CCDC166</name>
    <name evidence="5" type="ORF">WISP_38207</name>
</gene>
<proteinExistence type="predicted"/>
<comment type="caution">
    <text evidence="5">The sequence shown here is derived from an EMBL/GenBank/DDBJ whole genome shotgun (WGS) entry which is preliminary data.</text>
</comment>
<keyword evidence="1 2" id="KW-0175">Coiled coil</keyword>
<evidence type="ECO:0000256" key="3">
    <source>
        <dbReference type="SAM" id="MobiDB-lite"/>
    </source>
</evidence>
<evidence type="ECO:0000259" key="4">
    <source>
        <dbReference type="Pfam" id="PF14988"/>
    </source>
</evidence>
<keyword evidence="6" id="KW-1185">Reference proteome</keyword>
<feature type="compositionally biased region" description="Basic and acidic residues" evidence="3">
    <location>
        <begin position="11"/>
        <end position="23"/>
    </location>
</feature>
<organism evidence="5 6">
    <name type="scientific">Willisornis vidua</name>
    <name type="common">Xingu scale-backed antbird</name>
    <dbReference type="NCBI Taxonomy" id="1566151"/>
    <lineage>
        <taxon>Eukaryota</taxon>
        <taxon>Metazoa</taxon>
        <taxon>Chordata</taxon>
        <taxon>Craniata</taxon>
        <taxon>Vertebrata</taxon>
        <taxon>Euteleostomi</taxon>
        <taxon>Archelosauria</taxon>
        <taxon>Archosauria</taxon>
        <taxon>Dinosauria</taxon>
        <taxon>Saurischia</taxon>
        <taxon>Theropoda</taxon>
        <taxon>Coelurosauria</taxon>
        <taxon>Aves</taxon>
        <taxon>Neognathae</taxon>
        <taxon>Neoaves</taxon>
        <taxon>Telluraves</taxon>
        <taxon>Australaves</taxon>
        <taxon>Passeriformes</taxon>
        <taxon>Thamnophilidae</taxon>
        <taxon>Willisornis</taxon>
    </lineage>
</organism>
<dbReference type="PANTHER" id="PTHR14845:SF0">
    <property type="entry name" value="DUF4515 DOMAIN-CONTAINING PROTEIN"/>
    <property type="match status" value="1"/>
</dbReference>
<evidence type="ECO:0000313" key="5">
    <source>
        <dbReference type="EMBL" id="KAJ7422382.1"/>
    </source>
</evidence>
<evidence type="ECO:0000256" key="2">
    <source>
        <dbReference type="SAM" id="Coils"/>
    </source>
</evidence>
<feature type="domain" description="DUF4515" evidence="4">
    <location>
        <begin position="107"/>
        <end position="283"/>
    </location>
</feature>
<evidence type="ECO:0000256" key="1">
    <source>
        <dbReference type="ARBA" id="ARBA00023054"/>
    </source>
</evidence>
<dbReference type="PANTHER" id="PTHR14845">
    <property type="entry name" value="COILED-COIL DOMAIN-CONTAINING 166"/>
    <property type="match status" value="1"/>
</dbReference>
<dbReference type="Proteomes" id="UP001145742">
    <property type="component" value="Unassembled WGS sequence"/>
</dbReference>
<accession>A0ABQ9DHR9</accession>
<sequence>MESFLEFDWDMASKSKEKEDPKAAAKNKQGTRRDGETSKEISDVENPLQERKLHLQEECGILRKHLGTYLGRAEQLLQESKSLAKAAQGTREQSQVFQRCGAKRGGESQDGIVTLNEQHGWDLERSRRHRERLVSQLAGTEQELTGALRDTEEEAALLDKELQELHPYREESVRAAQRVKELERESLLTRIRCAEETRSAKSRFVQEKSNCEREFRQRMQRLTWRAEEVALRALIQHVQQVKAENSRLRRELLQLIQHSQVLRDAKPRLQDQQEQLLRENQCAQRAALGTPARGHRRRRDNLPRSPVQVCPRTPKHLTWRK</sequence>
<feature type="region of interest" description="Disordered" evidence="3">
    <location>
        <begin position="286"/>
        <end position="321"/>
    </location>
</feature>
<evidence type="ECO:0000313" key="6">
    <source>
        <dbReference type="Proteomes" id="UP001145742"/>
    </source>
</evidence>
<dbReference type="InterPro" id="IPR032777">
    <property type="entry name" value="DUF4515"/>
</dbReference>
<feature type="coiled-coil region" evidence="2">
    <location>
        <begin position="231"/>
        <end position="286"/>
    </location>
</feature>
<feature type="coiled-coil region" evidence="2">
    <location>
        <begin position="123"/>
        <end position="161"/>
    </location>
</feature>
<feature type="compositionally biased region" description="Basic and acidic residues" evidence="3">
    <location>
        <begin position="31"/>
        <end position="49"/>
    </location>
</feature>
<dbReference type="Pfam" id="PF14988">
    <property type="entry name" value="DUF4515"/>
    <property type="match status" value="1"/>
</dbReference>
<reference evidence="5" key="1">
    <citation type="submission" date="2019-10" db="EMBL/GenBank/DDBJ databases">
        <authorList>
            <person name="Soares A.E.R."/>
            <person name="Aleixo A."/>
            <person name="Schneider P."/>
            <person name="Miyaki C.Y."/>
            <person name="Schneider M.P."/>
            <person name="Mello C."/>
            <person name="Vasconcelos A.T.R."/>
        </authorList>
    </citation>
    <scope>NUCLEOTIDE SEQUENCE</scope>
    <source>
        <tissue evidence="5">Muscle</tissue>
    </source>
</reference>
<protein>
    <submittedName>
        <fullName evidence="5">Coiled-coil domain-containing protein 166</fullName>
    </submittedName>
</protein>
<dbReference type="EMBL" id="WHWB01033038">
    <property type="protein sequence ID" value="KAJ7422382.1"/>
    <property type="molecule type" value="Genomic_DNA"/>
</dbReference>
<feature type="region of interest" description="Disordered" evidence="3">
    <location>
        <begin position="1"/>
        <end position="49"/>
    </location>
</feature>
<name>A0ABQ9DHR9_9PASS</name>